<dbReference type="PROSITE" id="PS50206">
    <property type="entry name" value="RHODANESE_3"/>
    <property type="match status" value="2"/>
</dbReference>
<dbReference type="InterPro" id="IPR045078">
    <property type="entry name" value="TST/MPST-like"/>
</dbReference>
<proteinExistence type="predicted"/>
<dbReference type="CDD" id="cd01449">
    <property type="entry name" value="TST_Repeat_2"/>
    <property type="match status" value="1"/>
</dbReference>
<dbReference type="Gene3D" id="3.40.250.10">
    <property type="entry name" value="Rhodanese-like domain"/>
    <property type="match status" value="2"/>
</dbReference>
<evidence type="ECO:0000256" key="1">
    <source>
        <dbReference type="ARBA" id="ARBA00022679"/>
    </source>
</evidence>
<comment type="caution">
    <text evidence="4">The sequence shown here is derived from an EMBL/GenBank/DDBJ whole genome shotgun (WGS) entry which is preliminary data.</text>
</comment>
<dbReference type="Proteomes" id="UP001597497">
    <property type="component" value="Unassembled WGS sequence"/>
</dbReference>
<dbReference type="Pfam" id="PF00581">
    <property type="entry name" value="Rhodanese"/>
    <property type="match status" value="2"/>
</dbReference>
<dbReference type="CDD" id="cd01448">
    <property type="entry name" value="TST_Repeat_1"/>
    <property type="match status" value="1"/>
</dbReference>
<evidence type="ECO:0000313" key="4">
    <source>
        <dbReference type="EMBL" id="MFD2670348.1"/>
    </source>
</evidence>
<feature type="domain" description="Rhodanese" evidence="3">
    <location>
        <begin position="15"/>
        <end position="134"/>
    </location>
</feature>
<dbReference type="SUPFAM" id="SSF52821">
    <property type="entry name" value="Rhodanese/Cell cycle control phosphatase"/>
    <property type="match status" value="2"/>
</dbReference>
<dbReference type="PANTHER" id="PTHR11364">
    <property type="entry name" value="THIOSULFATE SULFERTANSFERASE"/>
    <property type="match status" value="1"/>
</dbReference>
<reference evidence="5" key="1">
    <citation type="journal article" date="2019" name="Int. J. Syst. Evol. Microbiol.">
        <title>The Global Catalogue of Microorganisms (GCM) 10K type strain sequencing project: providing services to taxonomists for standard genome sequencing and annotation.</title>
        <authorList>
            <consortium name="The Broad Institute Genomics Platform"/>
            <consortium name="The Broad Institute Genome Sequencing Center for Infectious Disease"/>
            <person name="Wu L."/>
            <person name="Ma J."/>
        </authorList>
    </citation>
    <scope>NUCLEOTIDE SEQUENCE [LARGE SCALE GENOMIC DNA]</scope>
    <source>
        <strain evidence="5">KCTC 33676</strain>
    </source>
</reference>
<dbReference type="SMART" id="SM00450">
    <property type="entry name" value="RHOD"/>
    <property type="match status" value="2"/>
</dbReference>
<dbReference type="EMBL" id="JBHUMM010000002">
    <property type="protein sequence ID" value="MFD2670348.1"/>
    <property type="molecule type" value="Genomic_DNA"/>
</dbReference>
<keyword evidence="5" id="KW-1185">Reference proteome</keyword>
<dbReference type="EC" id="2.8.1.-" evidence="4"/>
<dbReference type="InterPro" id="IPR036873">
    <property type="entry name" value="Rhodanese-like_dom_sf"/>
</dbReference>
<evidence type="ECO:0000256" key="2">
    <source>
        <dbReference type="ARBA" id="ARBA00022737"/>
    </source>
</evidence>
<gene>
    <name evidence="4" type="ORF">ACFSUC_01850</name>
</gene>
<name>A0ABW5R5K9_9BACL</name>
<organism evidence="4 5">
    <name type="scientific">Marinicrinis sediminis</name>
    <dbReference type="NCBI Taxonomy" id="1652465"/>
    <lineage>
        <taxon>Bacteria</taxon>
        <taxon>Bacillati</taxon>
        <taxon>Bacillota</taxon>
        <taxon>Bacilli</taxon>
        <taxon>Bacillales</taxon>
        <taxon>Paenibacillaceae</taxon>
    </lineage>
</organism>
<sequence>MNSTVTMKWLLARLYENDIIIVDCRFQLGNSQAGKEAYEASHLPRAIYMDLEQDLSSPVLKHGGRHPLPNMEAFIDELGKRGIRSDSRVIAYDDQGGAMASRLWWLLKYVGHEHVYVMEQGFTAWQNTGYPVTQDPAPVAIPGSYAAQLQPDMLVSMEEVREQLNQAHTVLIDSREAIRFAGKQEPIDPVAGHIPGARNFFWKEVLKEDGTWKSEQELRELFSDIDAASTIIVYCGSGVTACPNVIALQSAGFPNVKLYAGSWSDWISYRDNPVATGEGKWV</sequence>
<dbReference type="GO" id="GO:0016740">
    <property type="term" value="F:transferase activity"/>
    <property type="evidence" value="ECO:0007669"/>
    <property type="project" value="UniProtKB-KW"/>
</dbReference>
<feature type="domain" description="Rhodanese" evidence="3">
    <location>
        <begin position="165"/>
        <end position="275"/>
    </location>
</feature>
<keyword evidence="2" id="KW-0677">Repeat</keyword>
<accession>A0ABW5R5K9</accession>
<protein>
    <submittedName>
        <fullName evidence="4">Sulfurtransferase</fullName>
        <ecNumber evidence="4">2.8.1.-</ecNumber>
    </submittedName>
</protein>
<dbReference type="RefSeq" id="WP_379927723.1">
    <property type="nucleotide sequence ID" value="NZ_JBHUMM010000002.1"/>
</dbReference>
<evidence type="ECO:0000259" key="3">
    <source>
        <dbReference type="PROSITE" id="PS50206"/>
    </source>
</evidence>
<dbReference type="PANTHER" id="PTHR11364:SF27">
    <property type="entry name" value="SULFURTRANSFERASE"/>
    <property type="match status" value="1"/>
</dbReference>
<evidence type="ECO:0000313" key="5">
    <source>
        <dbReference type="Proteomes" id="UP001597497"/>
    </source>
</evidence>
<keyword evidence="1 4" id="KW-0808">Transferase</keyword>
<dbReference type="InterPro" id="IPR001763">
    <property type="entry name" value="Rhodanese-like_dom"/>
</dbReference>